<keyword evidence="3" id="KW-0472">Membrane</keyword>
<organism evidence="4 5">
    <name type="scientific">Carboxydocella sporoproducens DSM 16521</name>
    <dbReference type="NCBI Taxonomy" id="1121270"/>
    <lineage>
        <taxon>Bacteria</taxon>
        <taxon>Bacillati</taxon>
        <taxon>Bacillota</taxon>
        <taxon>Clostridia</taxon>
        <taxon>Eubacteriales</taxon>
        <taxon>Clostridiales Family XVI. Incertae Sedis</taxon>
        <taxon>Carboxydocella</taxon>
    </lineage>
</organism>
<dbReference type="RefSeq" id="WP_078666060.1">
    <property type="nucleotide sequence ID" value="NZ_FUXM01000028.1"/>
</dbReference>
<evidence type="ECO:0000313" key="4">
    <source>
        <dbReference type="EMBL" id="SKA13509.1"/>
    </source>
</evidence>
<feature type="repeat" description="NHL" evidence="2">
    <location>
        <begin position="94"/>
        <end position="136"/>
    </location>
</feature>
<dbReference type="GO" id="GO:0061630">
    <property type="term" value="F:ubiquitin protein ligase activity"/>
    <property type="evidence" value="ECO:0007669"/>
    <property type="project" value="TreeGrafter"/>
</dbReference>
<feature type="repeat" description="NHL" evidence="2">
    <location>
        <begin position="184"/>
        <end position="228"/>
    </location>
</feature>
<dbReference type="OrthoDB" id="9799230at2"/>
<dbReference type="PANTHER" id="PTHR24104:SF25">
    <property type="entry name" value="PROTEIN LIN-41"/>
    <property type="match status" value="1"/>
</dbReference>
<dbReference type="InterPro" id="IPR011042">
    <property type="entry name" value="6-blade_b-propeller_TolB-like"/>
</dbReference>
<dbReference type="Pfam" id="PF17170">
    <property type="entry name" value="DUF5128"/>
    <property type="match status" value="2"/>
</dbReference>
<dbReference type="PROSITE" id="PS51125">
    <property type="entry name" value="NHL"/>
    <property type="match status" value="3"/>
</dbReference>
<keyword evidence="3" id="KW-1133">Transmembrane helix</keyword>
<dbReference type="GO" id="GO:0043161">
    <property type="term" value="P:proteasome-mediated ubiquitin-dependent protein catabolic process"/>
    <property type="evidence" value="ECO:0007669"/>
    <property type="project" value="TreeGrafter"/>
</dbReference>
<evidence type="ECO:0000256" key="3">
    <source>
        <dbReference type="SAM" id="Phobius"/>
    </source>
</evidence>
<sequence length="317" mass="34882">MTKTISRDKLVIIILTLIIISMSIFFYFYLTKQNPLESITQPVHSLPQGLFAFGNDKQTGLLKPLGVGVDGNKIIVADSAKHRLVWFDRNGKKLKSVGSFGNGPDKFNYPVAVAAGAGKIFVADLNNNRIVVLDQEGKYLESWPRDSKNNLRPVALALNSKGLLYVSDLLSQQVLVLDEQGRVVKRIGEPGSGERGLSYANGIALNEDESLLIVADSNNGRLQVFNADDGKHVKTIKEGIGFVLPRGITFDRERNAWIVVDTMQQAVIVLDANFKPIGQIAGFKEGDPFRFPNGVATDGTGRIYITDRENDRIVVLK</sequence>
<keyword evidence="5" id="KW-1185">Reference proteome</keyword>
<dbReference type="EMBL" id="FUXM01000028">
    <property type="protein sequence ID" value="SKA13509.1"/>
    <property type="molecule type" value="Genomic_DNA"/>
</dbReference>
<evidence type="ECO:0000313" key="5">
    <source>
        <dbReference type="Proteomes" id="UP000189933"/>
    </source>
</evidence>
<keyword evidence="3" id="KW-0812">Transmembrane</keyword>
<dbReference type="AlphaFoldDB" id="A0A1T4RC58"/>
<proteinExistence type="predicted"/>
<dbReference type="InterPro" id="IPR050952">
    <property type="entry name" value="TRIM-NHL_E3_ligases"/>
</dbReference>
<reference evidence="5" key="1">
    <citation type="submission" date="2017-02" db="EMBL/GenBank/DDBJ databases">
        <authorList>
            <person name="Varghese N."/>
            <person name="Submissions S."/>
        </authorList>
    </citation>
    <scope>NUCLEOTIDE SEQUENCE [LARGE SCALE GENOMIC DNA]</scope>
    <source>
        <strain evidence="5">DSM 16521</strain>
    </source>
</reference>
<dbReference type="InterPro" id="IPR001258">
    <property type="entry name" value="NHL_repeat"/>
</dbReference>
<name>A0A1T4RC58_9FIRM</name>
<dbReference type="PANTHER" id="PTHR24104">
    <property type="entry name" value="E3 UBIQUITIN-PROTEIN LIGASE NHLRC1-RELATED"/>
    <property type="match status" value="1"/>
</dbReference>
<gene>
    <name evidence="4" type="ORF">SAMN02745885_02030</name>
</gene>
<evidence type="ECO:0000256" key="1">
    <source>
        <dbReference type="ARBA" id="ARBA00022737"/>
    </source>
</evidence>
<dbReference type="Proteomes" id="UP000189933">
    <property type="component" value="Unassembled WGS sequence"/>
</dbReference>
<feature type="transmembrane region" description="Helical" evidence="3">
    <location>
        <begin position="12"/>
        <end position="30"/>
    </location>
</feature>
<keyword evidence="1" id="KW-0677">Repeat</keyword>
<accession>A0A1T4RC58</accession>
<feature type="repeat" description="NHL" evidence="2">
    <location>
        <begin position="278"/>
        <end position="317"/>
    </location>
</feature>
<protein>
    <submittedName>
        <fullName evidence="4">Sugar lactone lactonase YvrE</fullName>
    </submittedName>
</protein>
<dbReference type="SUPFAM" id="SSF101898">
    <property type="entry name" value="NHL repeat"/>
    <property type="match status" value="1"/>
</dbReference>
<dbReference type="Pfam" id="PF01436">
    <property type="entry name" value="NHL"/>
    <property type="match status" value="1"/>
</dbReference>
<dbReference type="Gene3D" id="2.120.10.30">
    <property type="entry name" value="TolB, C-terminal domain"/>
    <property type="match status" value="2"/>
</dbReference>
<evidence type="ECO:0000256" key="2">
    <source>
        <dbReference type="PROSITE-ProRule" id="PRU00504"/>
    </source>
</evidence>
<dbReference type="GO" id="GO:0000209">
    <property type="term" value="P:protein polyubiquitination"/>
    <property type="evidence" value="ECO:0007669"/>
    <property type="project" value="TreeGrafter"/>
</dbReference>